<dbReference type="GO" id="GO:0005886">
    <property type="term" value="C:plasma membrane"/>
    <property type="evidence" value="ECO:0007669"/>
    <property type="project" value="TreeGrafter"/>
</dbReference>
<dbReference type="PRINTS" id="PR00196">
    <property type="entry name" value="ANNEXIN"/>
</dbReference>
<dbReference type="GO" id="GO:0005544">
    <property type="term" value="F:calcium-dependent phospholipid binding"/>
    <property type="evidence" value="ECO:0007669"/>
    <property type="project" value="UniProtKB-KW"/>
</dbReference>
<comment type="domain">
    <text evidence="6">A pair of annexin repeats may form one binding site for calcium and phospholipid.</text>
</comment>
<dbReference type="GO" id="GO:0005737">
    <property type="term" value="C:cytoplasm"/>
    <property type="evidence" value="ECO:0007669"/>
    <property type="project" value="TreeGrafter"/>
</dbReference>
<dbReference type="PANTHER" id="PTHR10502:SF233">
    <property type="entry name" value="ANNEXIN B9"/>
    <property type="match status" value="1"/>
</dbReference>
<dbReference type="PROSITE" id="PS00223">
    <property type="entry name" value="ANNEXIN_1"/>
    <property type="match status" value="1"/>
</dbReference>
<sequence>MCAQRSYGTIKPQPDFNAEETAKKLHKAMKGIGCNKSKVIHELTRIDCAQRQIVASVYSREYGSELITDLKSELHGELEDVIVALMIPPAVADARELRKAISVASVYSREYGSELITDLKSELHGELEDVIVALMIPPAVADARELRKAISGIGTNEKVLIDIICSRSNEELIEIKRAYESEFKRLLESDVKSDTSGDFRRLLLALLETERDSSNHVDEQKAYEDAQKLYAAGEKKWGTDEATFNAILATESIAQLRAVFDQYSVVAGHGIEKAIKSEFSGDAKRAYLTLIECIVNRPSYFANRINDAIKVTHIYNYYYTLECLSIAQLLFTSTILVHLLQHYL</sequence>
<dbReference type="GO" id="GO:0001786">
    <property type="term" value="F:phosphatidylserine binding"/>
    <property type="evidence" value="ECO:0007669"/>
    <property type="project" value="TreeGrafter"/>
</dbReference>
<dbReference type="AlphaFoldDB" id="A0A0M3IL21"/>
<dbReference type="InterPro" id="IPR037104">
    <property type="entry name" value="Annexin_sf"/>
</dbReference>
<proteinExistence type="inferred from homology"/>
<name>A0A0M3IL21_ASCLU</name>
<dbReference type="FunFam" id="1.10.220.10:FF:000005">
    <property type="entry name" value="Annexin"/>
    <property type="match status" value="1"/>
</dbReference>
<evidence type="ECO:0000256" key="4">
    <source>
        <dbReference type="ARBA" id="ARBA00023216"/>
    </source>
</evidence>
<keyword evidence="7" id="KW-1185">Reference proteome</keyword>
<keyword evidence="5 6" id="KW-0111">Calcium/phospholipid-binding</keyword>
<dbReference type="GO" id="GO:0005509">
    <property type="term" value="F:calcium ion binding"/>
    <property type="evidence" value="ECO:0007669"/>
    <property type="project" value="InterPro"/>
</dbReference>
<dbReference type="InterPro" id="IPR001464">
    <property type="entry name" value="Annexin"/>
</dbReference>
<dbReference type="InterPro" id="IPR018502">
    <property type="entry name" value="Annexin_repeat"/>
</dbReference>
<dbReference type="WBParaSite" id="ALUE_0001944901-mRNA-1">
    <property type="protein sequence ID" value="ALUE_0001944901-mRNA-1"/>
    <property type="gene ID" value="ALUE_0001944901"/>
</dbReference>
<dbReference type="GO" id="GO:0012506">
    <property type="term" value="C:vesicle membrane"/>
    <property type="evidence" value="ECO:0007669"/>
    <property type="project" value="TreeGrafter"/>
</dbReference>
<evidence type="ECO:0000256" key="2">
    <source>
        <dbReference type="ARBA" id="ARBA00022737"/>
    </source>
</evidence>
<dbReference type="SUPFAM" id="SSF47874">
    <property type="entry name" value="Annexin"/>
    <property type="match status" value="2"/>
</dbReference>
<protein>
    <recommendedName>
        <fullName evidence="6">Annexin</fullName>
    </recommendedName>
</protein>
<evidence type="ECO:0000256" key="3">
    <source>
        <dbReference type="ARBA" id="ARBA00022837"/>
    </source>
</evidence>
<accession>A0A0M3IL21</accession>
<keyword evidence="2 6" id="KW-0677">Repeat</keyword>
<dbReference type="Proteomes" id="UP000036681">
    <property type="component" value="Unplaced"/>
</dbReference>
<reference evidence="8" key="1">
    <citation type="submission" date="2017-02" db="UniProtKB">
        <authorList>
            <consortium name="WormBaseParasite"/>
        </authorList>
    </citation>
    <scope>IDENTIFICATION</scope>
</reference>
<dbReference type="GO" id="GO:0005634">
    <property type="term" value="C:nucleus"/>
    <property type="evidence" value="ECO:0007669"/>
    <property type="project" value="TreeGrafter"/>
</dbReference>
<dbReference type="FunFam" id="1.10.220.10:FF:000002">
    <property type="entry name" value="Annexin"/>
    <property type="match status" value="1"/>
</dbReference>
<dbReference type="InterPro" id="IPR018252">
    <property type="entry name" value="Annexin_repeat_CS"/>
</dbReference>
<evidence type="ECO:0000256" key="6">
    <source>
        <dbReference type="RuleBase" id="RU003540"/>
    </source>
</evidence>
<dbReference type="Gene3D" id="1.10.220.10">
    <property type="entry name" value="Annexin"/>
    <property type="match status" value="3"/>
</dbReference>
<evidence type="ECO:0000313" key="8">
    <source>
        <dbReference type="WBParaSite" id="ALUE_0001944901-mRNA-1"/>
    </source>
</evidence>
<dbReference type="FunFam" id="1.10.220.10:FF:000003">
    <property type="entry name" value="Annexin"/>
    <property type="match status" value="1"/>
</dbReference>
<dbReference type="SMART" id="SM00335">
    <property type="entry name" value="ANX"/>
    <property type="match status" value="4"/>
</dbReference>
<dbReference type="PROSITE" id="PS51897">
    <property type="entry name" value="ANNEXIN_2"/>
    <property type="match status" value="3"/>
</dbReference>
<comment type="similarity">
    <text evidence="1 6">Belongs to the annexin family.</text>
</comment>
<evidence type="ECO:0000256" key="5">
    <source>
        <dbReference type="ARBA" id="ARBA00023302"/>
    </source>
</evidence>
<keyword evidence="3 6" id="KW-0106">Calcium</keyword>
<dbReference type="PANTHER" id="PTHR10502">
    <property type="entry name" value="ANNEXIN"/>
    <property type="match status" value="1"/>
</dbReference>
<organism evidence="7 8">
    <name type="scientific">Ascaris lumbricoides</name>
    <name type="common">Giant roundworm</name>
    <dbReference type="NCBI Taxonomy" id="6252"/>
    <lineage>
        <taxon>Eukaryota</taxon>
        <taxon>Metazoa</taxon>
        <taxon>Ecdysozoa</taxon>
        <taxon>Nematoda</taxon>
        <taxon>Chromadorea</taxon>
        <taxon>Rhabditida</taxon>
        <taxon>Spirurina</taxon>
        <taxon>Ascaridomorpha</taxon>
        <taxon>Ascaridoidea</taxon>
        <taxon>Ascarididae</taxon>
        <taxon>Ascaris</taxon>
    </lineage>
</organism>
<evidence type="ECO:0000256" key="1">
    <source>
        <dbReference type="ARBA" id="ARBA00007831"/>
    </source>
</evidence>
<dbReference type="Pfam" id="PF00191">
    <property type="entry name" value="Annexin"/>
    <property type="match status" value="3"/>
</dbReference>
<keyword evidence="4 6" id="KW-0041">Annexin</keyword>
<evidence type="ECO:0000313" key="7">
    <source>
        <dbReference type="Proteomes" id="UP000036681"/>
    </source>
</evidence>